<dbReference type="FunFam" id="1.10.10.10:FF:000001">
    <property type="entry name" value="LysR family transcriptional regulator"/>
    <property type="match status" value="1"/>
</dbReference>
<dbReference type="SUPFAM" id="SSF53850">
    <property type="entry name" value="Periplasmic binding protein-like II"/>
    <property type="match status" value="1"/>
</dbReference>
<dbReference type="InterPro" id="IPR000847">
    <property type="entry name" value="LysR_HTH_N"/>
</dbReference>
<proteinExistence type="inferred from homology"/>
<dbReference type="EMBL" id="JAAGOA010000002">
    <property type="protein sequence ID" value="NED99142.1"/>
    <property type="molecule type" value="Genomic_DNA"/>
</dbReference>
<dbReference type="AlphaFoldDB" id="A0A6L9S242"/>
<dbReference type="Proteomes" id="UP000475214">
    <property type="component" value="Unassembled WGS sequence"/>
</dbReference>
<dbReference type="Pfam" id="PF03466">
    <property type="entry name" value="LysR_substrate"/>
    <property type="match status" value="1"/>
</dbReference>
<gene>
    <name evidence="7" type="ORF">G1H10_03060</name>
</gene>
<dbReference type="Gene3D" id="3.40.190.290">
    <property type="match status" value="1"/>
</dbReference>
<dbReference type="InterPro" id="IPR036390">
    <property type="entry name" value="WH_DNA-bd_sf"/>
</dbReference>
<evidence type="ECO:0000313" key="7">
    <source>
        <dbReference type="EMBL" id="NED99142.1"/>
    </source>
</evidence>
<dbReference type="PRINTS" id="PR00039">
    <property type="entry name" value="HTHLYSR"/>
</dbReference>
<dbReference type="GO" id="GO:0003700">
    <property type="term" value="F:DNA-binding transcription factor activity"/>
    <property type="evidence" value="ECO:0007669"/>
    <property type="project" value="InterPro"/>
</dbReference>
<reference evidence="7 8" key="1">
    <citation type="submission" date="2020-02" db="EMBL/GenBank/DDBJ databases">
        <authorList>
            <person name="Li X.-J."/>
            <person name="Han X.-M."/>
        </authorList>
    </citation>
    <scope>NUCLEOTIDE SEQUENCE [LARGE SCALE GENOMIC DNA]</scope>
    <source>
        <strain evidence="7 8">CCTCC AB 2017055</strain>
    </source>
</reference>
<dbReference type="PANTHER" id="PTHR30419:SF31">
    <property type="entry name" value="BLR3139 PROTEIN"/>
    <property type="match status" value="1"/>
</dbReference>
<dbReference type="GO" id="GO:0003677">
    <property type="term" value="F:DNA binding"/>
    <property type="evidence" value="ECO:0007669"/>
    <property type="project" value="UniProtKB-KW"/>
</dbReference>
<dbReference type="InterPro" id="IPR005119">
    <property type="entry name" value="LysR_subst-bd"/>
</dbReference>
<keyword evidence="2" id="KW-0805">Transcription regulation</keyword>
<evidence type="ECO:0000256" key="1">
    <source>
        <dbReference type="ARBA" id="ARBA00009437"/>
    </source>
</evidence>
<dbReference type="InterPro" id="IPR050950">
    <property type="entry name" value="HTH-type_LysR_regulators"/>
</dbReference>
<protein>
    <submittedName>
        <fullName evidence="7">LysR family transcriptional regulator</fullName>
    </submittedName>
</protein>
<evidence type="ECO:0000256" key="3">
    <source>
        <dbReference type="ARBA" id="ARBA00023125"/>
    </source>
</evidence>
<name>A0A6L9S242_9ACTN</name>
<keyword evidence="8" id="KW-1185">Reference proteome</keyword>
<dbReference type="Gene3D" id="1.10.10.10">
    <property type="entry name" value="Winged helix-like DNA-binding domain superfamily/Winged helix DNA-binding domain"/>
    <property type="match status" value="1"/>
</dbReference>
<dbReference type="InterPro" id="IPR036388">
    <property type="entry name" value="WH-like_DNA-bd_sf"/>
</dbReference>
<dbReference type="SUPFAM" id="SSF46785">
    <property type="entry name" value="Winged helix' DNA-binding domain"/>
    <property type="match status" value="1"/>
</dbReference>
<keyword evidence="4" id="KW-0804">Transcription</keyword>
<keyword evidence="3" id="KW-0238">DNA-binding</keyword>
<feature type="domain" description="HTH lysR-type" evidence="6">
    <location>
        <begin position="1"/>
        <end position="58"/>
    </location>
</feature>
<dbReference type="GO" id="GO:0005829">
    <property type="term" value="C:cytosol"/>
    <property type="evidence" value="ECO:0007669"/>
    <property type="project" value="TreeGrafter"/>
</dbReference>
<dbReference type="RefSeq" id="WP_163732523.1">
    <property type="nucleotide sequence ID" value="NZ_JAAGOA010000002.1"/>
</dbReference>
<evidence type="ECO:0000256" key="4">
    <source>
        <dbReference type="ARBA" id="ARBA00023163"/>
    </source>
</evidence>
<accession>A0A6L9S242</accession>
<dbReference type="PANTHER" id="PTHR30419">
    <property type="entry name" value="HTH-TYPE TRANSCRIPTIONAL REGULATOR YBHD"/>
    <property type="match status" value="1"/>
</dbReference>
<evidence type="ECO:0000313" key="8">
    <source>
        <dbReference type="Proteomes" id="UP000475214"/>
    </source>
</evidence>
<sequence length="316" mass="34368">MEIRQLEHFIAVAEEGHFTRAAERLMISQSGLSASIRSLERELGASLFHRNTRHVSLTDAGKALLVESHRTVASVAAAREAVASVQGLFRGTLAIGAEQCLGAVDVAALLAEFRASYPGIEIVLNQAGSSRLLDGVRSAQLDLAFVATESRAIDGIDLIHIMDEPMVVVCHPDSPWAELAKVEPVELLEATFVDFGPDWGARTVTDRMFSAAGLDRRVMLEVNDVHSLLDVVNHGLGLAVVPAHITRKQKASTLSVVELAGTDATWSVCVALPPENRRSQAARKMIDQLDFPEPPEDSYPWSPGHMRAAPHPERRR</sequence>
<dbReference type="Pfam" id="PF00126">
    <property type="entry name" value="HTH_1"/>
    <property type="match status" value="1"/>
</dbReference>
<evidence type="ECO:0000259" key="6">
    <source>
        <dbReference type="PROSITE" id="PS50931"/>
    </source>
</evidence>
<feature type="region of interest" description="Disordered" evidence="5">
    <location>
        <begin position="283"/>
        <end position="316"/>
    </location>
</feature>
<organism evidence="7 8">
    <name type="scientific">Phytoactinopolyspora halotolerans</name>
    <dbReference type="NCBI Taxonomy" id="1981512"/>
    <lineage>
        <taxon>Bacteria</taxon>
        <taxon>Bacillati</taxon>
        <taxon>Actinomycetota</taxon>
        <taxon>Actinomycetes</taxon>
        <taxon>Jiangellales</taxon>
        <taxon>Jiangellaceae</taxon>
        <taxon>Phytoactinopolyspora</taxon>
    </lineage>
</organism>
<dbReference type="PROSITE" id="PS50931">
    <property type="entry name" value="HTH_LYSR"/>
    <property type="match status" value="1"/>
</dbReference>
<comment type="caution">
    <text evidence="7">The sequence shown here is derived from an EMBL/GenBank/DDBJ whole genome shotgun (WGS) entry which is preliminary data.</text>
</comment>
<evidence type="ECO:0000256" key="5">
    <source>
        <dbReference type="SAM" id="MobiDB-lite"/>
    </source>
</evidence>
<comment type="similarity">
    <text evidence="1">Belongs to the LysR transcriptional regulatory family.</text>
</comment>
<evidence type="ECO:0000256" key="2">
    <source>
        <dbReference type="ARBA" id="ARBA00023015"/>
    </source>
</evidence>